<keyword evidence="3" id="KW-0964">Secreted</keyword>
<dbReference type="EMBL" id="JARPUR010000001">
    <property type="protein sequence ID" value="KAK4886500.1"/>
    <property type="molecule type" value="Genomic_DNA"/>
</dbReference>
<name>A0AAN7SSW6_9COLE</name>
<evidence type="ECO:0000313" key="9">
    <source>
        <dbReference type="Proteomes" id="UP001353858"/>
    </source>
</evidence>
<dbReference type="SUPFAM" id="SSF81296">
    <property type="entry name" value="E set domains"/>
    <property type="match status" value="1"/>
</dbReference>
<evidence type="ECO:0000259" key="7">
    <source>
        <dbReference type="SMART" id="SM00737"/>
    </source>
</evidence>
<evidence type="ECO:0000313" key="8">
    <source>
        <dbReference type="EMBL" id="KAK4886500.1"/>
    </source>
</evidence>
<dbReference type="InterPro" id="IPR039670">
    <property type="entry name" value="NPC2-like"/>
</dbReference>
<feature type="chain" id="PRO_5043041468" description="MD-2-related lipid-recognition domain-containing protein" evidence="6">
    <location>
        <begin position="21"/>
        <end position="163"/>
    </location>
</feature>
<keyword evidence="5" id="KW-1015">Disulfide bond</keyword>
<evidence type="ECO:0000256" key="1">
    <source>
        <dbReference type="ARBA" id="ARBA00004613"/>
    </source>
</evidence>
<dbReference type="Pfam" id="PF02221">
    <property type="entry name" value="E1_DerP2_DerF2"/>
    <property type="match status" value="1"/>
</dbReference>
<comment type="caution">
    <text evidence="8">The sequence shown here is derived from an EMBL/GenBank/DDBJ whole genome shotgun (WGS) entry which is preliminary data.</text>
</comment>
<dbReference type="FunFam" id="2.60.40.770:FF:000001">
    <property type="entry name" value="NPC intracellular cholesterol transporter 2"/>
    <property type="match status" value="1"/>
</dbReference>
<dbReference type="SMART" id="SM00737">
    <property type="entry name" value="ML"/>
    <property type="match status" value="1"/>
</dbReference>
<dbReference type="InterPro" id="IPR014756">
    <property type="entry name" value="Ig_E-set"/>
</dbReference>
<evidence type="ECO:0000256" key="3">
    <source>
        <dbReference type="ARBA" id="ARBA00022525"/>
    </source>
</evidence>
<dbReference type="GO" id="GO:0005576">
    <property type="term" value="C:extracellular region"/>
    <property type="evidence" value="ECO:0007669"/>
    <property type="project" value="UniProtKB-SubCell"/>
</dbReference>
<dbReference type="Gene3D" id="2.60.40.770">
    <property type="match status" value="1"/>
</dbReference>
<gene>
    <name evidence="8" type="ORF">RN001_002771</name>
</gene>
<dbReference type="InterPro" id="IPR033916">
    <property type="entry name" value="ML_Npc2-like"/>
</dbReference>
<evidence type="ECO:0000256" key="6">
    <source>
        <dbReference type="SAM" id="SignalP"/>
    </source>
</evidence>
<reference evidence="9" key="1">
    <citation type="submission" date="2023-01" db="EMBL/GenBank/DDBJ databases">
        <title>Key to firefly adult light organ development and bioluminescence: homeobox transcription factors regulate luciferase expression and transportation to peroxisome.</title>
        <authorList>
            <person name="Fu X."/>
        </authorList>
    </citation>
    <scope>NUCLEOTIDE SEQUENCE [LARGE SCALE GENOMIC DNA]</scope>
</reference>
<keyword evidence="9" id="KW-1185">Reference proteome</keyword>
<dbReference type="Proteomes" id="UP001353858">
    <property type="component" value="Unassembled WGS sequence"/>
</dbReference>
<comment type="subcellular location">
    <subcellularLocation>
        <location evidence="1">Secreted</location>
    </subcellularLocation>
</comment>
<dbReference type="AlphaFoldDB" id="A0AAN7SSW6"/>
<proteinExistence type="inferred from homology"/>
<sequence length="163" mass="18273">MKQFIVYLFILWTVTEFGNAIYHDCGSTLGTVESVEVSNCKPDDARCVLVRNANTTIKLKFTLKENVDKIKAIVHGVIMSVPINFPIPNSDACVDSNLVCPLKAGETYLYVAVMPVLKSYPKITVEVKWELQRITTNISEDKNKTSEDTSNDILCIMIPSRIQ</sequence>
<dbReference type="InterPro" id="IPR003172">
    <property type="entry name" value="ML_dom"/>
</dbReference>
<feature type="signal peptide" evidence="6">
    <location>
        <begin position="1"/>
        <end position="20"/>
    </location>
</feature>
<evidence type="ECO:0000256" key="4">
    <source>
        <dbReference type="ARBA" id="ARBA00022729"/>
    </source>
</evidence>
<evidence type="ECO:0000256" key="2">
    <source>
        <dbReference type="ARBA" id="ARBA00006370"/>
    </source>
</evidence>
<dbReference type="PANTHER" id="PTHR11306">
    <property type="entry name" value="NIEMANN PICK TYPE C2 PROTEIN NPC2-RELATED"/>
    <property type="match status" value="1"/>
</dbReference>
<feature type="domain" description="MD-2-related lipid-recognition" evidence="7">
    <location>
        <begin position="22"/>
        <end position="160"/>
    </location>
</feature>
<protein>
    <recommendedName>
        <fullName evidence="7">MD-2-related lipid-recognition domain-containing protein</fullName>
    </recommendedName>
</protein>
<dbReference type="CDD" id="cd00916">
    <property type="entry name" value="Npc2_like"/>
    <property type="match status" value="1"/>
</dbReference>
<dbReference type="PANTHER" id="PTHR11306:SF68">
    <property type="entry name" value="NPC INTRACELLULAR CHOLESTEROL TRANSPORTER 2"/>
    <property type="match status" value="1"/>
</dbReference>
<dbReference type="GO" id="GO:0032934">
    <property type="term" value="F:sterol binding"/>
    <property type="evidence" value="ECO:0007669"/>
    <property type="project" value="InterPro"/>
</dbReference>
<dbReference type="GO" id="GO:0032367">
    <property type="term" value="P:intracellular cholesterol transport"/>
    <property type="evidence" value="ECO:0007669"/>
    <property type="project" value="InterPro"/>
</dbReference>
<organism evidence="8 9">
    <name type="scientific">Aquatica leii</name>
    <dbReference type="NCBI Taxonomy" id="1421715"/>
    <lineage>
        <taxon>Eukaryota</taxon>
        <taxon>Metazoa</taxon>
        <taxon>Ecdysozoa</taxon>
        <taxon>Arthropoda</taxon>
        <taxon>Hexapoda</taxon>
        <taxon>Insecta</taxon>
        <taxon>Pterygota</taxon>
        <taxon>Neoptera</taxon>
        <taxon>Endopterygota</taxon>
        <taxon>Coleoptera</taxon>
        <taxon>Polyphaga</taxon>
        <taxon>Elateriformia</taxon>
        <taxon>Elateroidea</taxon>
        <taxon>Lampyridae</taxon>
        <taxon>Luciolinae</taxon>
        <taxon>Aquatica</taxon>
    </lineage>
</organism>
<evidence type="ECO:0000256" key="5">
    <source>
        <dbReference type="ARBA" id="ARBA00023157"/>
    </source>
</evidence>
<comment type="similarity">
    <text evidence="2">Belongs to the NPC2 family.</text>
</comment>
<keyword evidence="4 6" id="KW-0732">Signal</keyword>
<accession>A0AAN7SSW6</accession>